<keyword evidence="1" id="KW-0863">Zinc-finger</keyword>
<keyword evidence="1" id="KW-0479">Metal-binding</keyword>
<evidence type="ECO:0000256" key="1">
    <source>
        <dbReference type="PROSITE-ProRule" id="PRU00325"/>
    </source>
</evidence>
<evidence type="ECO:0000313" key="4">
    <source>
        <dbReference type="Proteomes" id="UP000266673"/>
    </source>
</evidence>
<sequence>MDDASGMGKRQAFMYYLKSSETSNSMKIFKLPFVVITESVWKKNNSYWICSSWKDERKVFIYPLDNASGAEKHKAFMHYLKAAEIVIHGNFKTVICYNRGIGACIKILELNSKKDFDAKVAAFDFWTKKISIANIKPEFLAEIQKFSFPIQKLIAEEAHAVSKRLQEGKKVPNLKTAECSCKFFTHYMLPCRHIFHEQLCGNSSILTSEVWYYFQVTFNESGLEVYQSRQLVEIPLIPRSNAEKNAEKSRQIINELFERTKDQYYRLAEKNVDEATKFVGDLGRLLKPVIEKIK</sequence>
<accession>A0A397VIP7</accession>
<dbReference type="Proteomes" id="UP000266673">
    <property type="component" value="Unassembled WGS sequence"/>
</dbReference>
<gene>
    <name evidence="3" type="ORF">C2G38_2182614</name>
</gene>
<reference evidence="3 4" key="1">
    <citation type="submission" date="2018-06" db="EMBL/GenBank/DDBJ databases">
        <title>Comparative genomics reveals the genomic features of Rhizophagus irregularis, R. cerebriforme, R. diaphanum and Gigaspora rosea, and their symbiotic lifestyle signature.</title>
        <authorList>
            <person name="Morin E."/>
            <person name="San Clemente H."/>
            <person name="Chen E.C.H."/>
            <person name="De La Providencia I."/>
            <person name="Hainaut M."/>
            <person name="Kuo A."/>
            <person name="Kohler A."/>
            <person name="Murat C."/>
            <person name="Tang N."/>
            <person name="Roy S."/>
            <person name="Loubradou J."/>
            <person name="Henrissat B."/>
            <person name="Grigoriev I.V."/>
            <person name="Corradi N."/>
            <person name="Roux C."/>
            <person name="Martin F.M."/>
        </authorList>
    </citation>
    <scope>NUCLEOTIDE SEQUENCE [LARGE SCALE GENOMIC DNA]</scope>
    <source>
        <strain evidence="3 4">DAOM 194757</strain>
    </source>
</reference>
<evidence type="ECO:0000259" key="2">
    <source>
        <dbReference type="PROSITE" id="PS50966"/>
    </source>
</evidence>
<dbReference type="PROSITE" id="PS50966">
    <property type="entry name" value="ZF_SWIM"/>
    <property type="match status" value="1"/>
</dbReference>
<name>A0A397VIP7_9GLOM</name>
<evidence type="ECO:0000313" key="3">
    <source>
        <dbReference type="EMBL" id="RIB19146.1"/>
    </source>
</evidence>
<protein>
    <recommendedName>
        <fullName evidence="2">SWIM-type domain-containing protein</fullName>
    </recommendedName>
</protein>
<organism evidence="3 4">
    <name type="scientific">Gigaspora rosea</name>
    <dbReference type="NCBI Taxonomy" id="44941"/>
    <lineage>
        <taxon>Eukaryota</taxon>
        <taxon>Fungi</taxon>
        <taxon>Fungi incertae sedis</taxon>
        <taxon>Mucoromycota</taxon>
        <taxon>Glomeromycotina</taxon>
        <taxon>Glomeromycetes</taxon>
        <taxon>Diversisporales</taxon>
        <taxon>Gigasporaceae</taxon>
        <taxon>Gigaspora</taxon>
    </lineage>
</organism>
<dbReference type="AlphaFoldDB" id="A0A397VIP7"/>
<dbReference type="EMBL" id="QKWP01000492">
    <property type="protein sequence ID" value="RIB19146.1"/>
    <property type="molecule type" value="Genomic_DNA"/>
</dbReference>
<proteinExistence type="predicted"/>
<comment type="caution">
    <text evidence="3">The sequence shown here is derived from an EMBL/GenBank/DDBJ whole genome shotgun (WGS) entry which is preliminary data.</text>
</comment>
<dbReference type="Pfam" id="PF04434">
    <property type="entry name" value="SWIM"/>
    <property type="match status" value="1"/>
</dbReference>
<dbReference type="GO" id="GO:0008270">
    <property type="term" value="F:zinc ion binding"/>
    <property type="evidence" value="ECO:0007669"/>
    <property type="project" value="UniProtKB-KW"/>
</dbReference>
<keyword evidence="1" id="KW-0862">Zinc</keyword>
<feature type="domain" description="SWIM-type" evidence="2">
    <location>
        <begin position="159"/>
        <end position="202"/>
    </location>
</feature>
<dbReference type="OrthoDB" id="2396403at2759"/>
<keyword evidence="4" id="KW-1185">Reference proteome</keyword>
<dbReference type="InterPro" id="IPR007527">
    <property type="entry name" value="Znf_SWIM"/>
</dbReference>